<sequence length="555" mass="64484">MDRISDLPKTILHDILSRLPHKDAARTSVLSKAWHETWSTFPILVFDGFGRGILLRLENRQDPLKIQDHRRKVNSFLNSVDRTLVRFHHHGFTIKEFSLRMMFFHPQFMPHRIDRWMKIVSQSNDSIKVLKLELDVTDHCFGFGPFSSDKYYYLPPDVLKAKSLTKLELEGMIRVDKLFLNHRIRFSMLQILSLSNVYLGHQQAFDDLISGCPMIEDLTLEYCFGLENLKLHDLPKLKSVKVTEVSEIDIDVPSLEYLHISNEDIELPCNINIDKCRNLKVFLLGAVSSVFVSNQWLLETFDKFPFLERLELNGCVTSESIRISSFRLKVLSIVGCSEMKEAKIDLPNLESFRYFGTDRNMPIISFVNCSDQLEFDAVFSIQICLDLERFRVFLQNIEPRNIMASLTLRIGNGSSEIAYNEDVLQNVGVHLPRIKQLNLYVSEEAQEVCVLLINGLFWSFRPAIVSLKLKYCSKIFVKVFLEKLRCKDEEDGCCSSSHKMKCWWHDLKDVKVKSSPKEYENLFDCEALLDSLPTRIYLYSPDSEISFQLEWDSSE</sequence>
<dbReference type="Pfam" id="PF24758">
    <property type="entry name" value="LRR_At5g56370"/>
    <property type="match status" value="1"/>
</dbReference>
<accession>A0ABU6UFU6</accession>
<evidence type="ECO:0008006" key="5">
    <source>
        <dbReference type="Google" id="ProtNLM"/>
    </source>
</evidence>
<feature type="domain" description="F-box" evidence="1">
    <location>
        <begin position="4"/>
        <end position="43"/>
    </location>
</feature>
<organism evidence="3 4">
    <name type="scientific">Stylosanthes scabra</name>
    <dbReference type="NCBI Taxonomy" id="79078"/>
    <lineage>
        <taxon>Eukaryota</taxon>
        <taxon>Viridiplantae</taxon>
        <taxon>Streptophyta</taxon>
        <taxon>Embryophyta</taxon>
        <taxon>Tracheophyta</taxon>
        <taxon>Spermatophyta</taxon>
        <taxon>Magnoliopsida</taxon>
        <taxon>eudicotyledons</taxon>
        <taxon>Gunneridae</taxon>
        <taxon>Pentapetalae</taxon>
        <taxon>rosids</taxon>
        <taxon>fabids</taxon>
        <taxon>Fabales</taxon>
        <taxon>Fabaceae</taxon>
        <taxon>Papilionoideae</taxon>
        <taxon>50 kb inversion clade</taxon>
        <taxon>dalbergioids sensu lato</taxon>
        <taxon>Dalbergieae</taxon>
        <taxon>Pterocarpus clade</taxon>
        <taxon>Stylosanthes</taxon>
    </lineage>
</organism>
<comment type="caution">
    <text evidence="3">The sequence shown here is derived from an EMBL/GenBank/DDBJ whole genome shotgun (WGS) entry which is preliminary data.</text>
</comment>
<dbReference type="EMBL" id="JASCZI010121073">
    <property type="protein sequence ID" value="MED6159475.1"/>
    <property type="molecule type" value="Genomic_DNA"/>
</dbReference>
<dbReference type="Pfam" id="PF00646">
    <property type="entry name" value="F-box"/>
    <property type="match status" value="1"/>
</dbReference>
<keyword evidence="4" id="KW-1185">Reference proteome</keyword>
<proteinExistence type="predicted"/>
<dbReference type="InterPro" id="IPR032675">
    <property type="entry name" value="LRR_dom_sf"/>
</dbReference>
<dbReference type="SUPFAM" id="SSF81383">
    <property type="entry name" value="F-box domain"/>
    <property type="match status" value="1"/>
</dbReference>
<gene>
    <name evidence="3" type="ORF">PIB30_042673</name>
</gene>
<evidence type="ECO:0000259" key="1">
    <source>
        <dbReference type="Pfam" id="PF00646"/>
    </source>
</evidence>
<protein>
    <recommendedName>
        <fullName evidence="5">F-box domain-containing protein</fullName>
    </recommendedName>
</protein>
<reference evidence="3 4" key="1">
    <citation type="journal article" date="2023" name="Plants (Basel)">
        <title>Bridging the Gap: Combining Genomics and Transcriptomics Approaches to Understand Stylosanthes scabra, an Orphan Legume from the Brazilian Caatinga.</title>
        <authorList>
            <person name="Ferreira-Neto J.R.C."/>
            <person name="da Silva M.D."/>
            <person name="Binneck E."/>
            <person name="de Melo N.F."/>
            <person name="da Silva R.H."/>
            <person name="de Melo A.L.T.M."/>
            <person name="Pandolfi V."/>
            <person name="Bustamante F.O."/>
            <person name="Brasileiro-Vidal A.C."/>
            <person name="Benko-Iseppon A.M."/>
        </authorList>
    </citation>
    <scope>NUCLEOTIDE SEQUENCE [LARGE SCALE GENOMIC DNA]</scope>
    <source>
        <tissue evidence="3">Leaves</tissue>
    </source>
</reference>
<feature type="domain" description="F-box/LRR-repeat protein 15/At3g58940/PEG3-like LRR" evidence="2">
    <location>
        <begin position="151"/>
        <end position="282"/>
    </location>
</feature>
<dbReference type="Gene3D" id="3.80.10.10">
    <property type="entry name" value="Ribonuclease Inhibitor"/>
    <property type="match status" value="1"/>
</dbReference>
<dbReference type="InterPro" id="IPR001810">
    <property type="entry name" value="F-box_dom"/>
</dbReference>
<dbReference type="InterPro" id="IPR036047">
    <property type="entry name" value="F-box-like_dom_sf"/>
</dbReference>
<dbReference type="PANTHER" id="PTHR34145">
    <property type="entry name" value="OS02G0105600 PROTEIN"/>
    <property type="match status" value="1"/>
</dbReference>
<dbReference type="SUPFAM" id="SSF52047">
    <property type="entry name" value="RNI-like"/>
    <property type="match status" value="1"/>
</dbReference>
<dbReference type="Gene3D" id="1.20.1280.50">
    <property type="match status" value="1"/>
</dbReference>
<dbReference type="InterPro" id="IPR053781">
    <property type="entry name" value="F-box_AtFBL13-like"/>
</dbReference>
<name>A0ABU6UFU6_9FABA</name>
<dbReference type="InterPro" id="IPR053772">
    <property type="entry name" value="At1g61320/At1g61330-like"/>
</dbReference>
<dbReference type="Proteomes" id="UP001341840">
    <property type="component" value="Unassembled WGS sequence"/>
</dbReference>
<evidence type="ECO:0000313" key="3">
    <source>
        <dbReference type="EMBL" id="MED6159475.1"/>
    </source>
</evidence>
<dbReference type="InterPro" id="IPR055411">
    <property type="entry name" value="LRR_FXL15/At3g58940/PEG3-like"/>
</dbReference>
<dbReference type="PANTHER" id="PTHR34145:SF28">
    <property type="entry name" value="F-BOX DOMAIN-CONTAINING PROTEIN"/>
    <property type="match status" value="1"/>
</dbReference>
<evidence type="ECO:0000259" key="2">
    <source>
        <dbReference type="Pfam" id="PF24758"/>
    </source>
</evidence>
<evidence type="ECO:0000313" key="4">
    <source>
        <dbReference type="Proteomes" id="UP001341840"/>
    </source>
</evidence>
<dbReference type="CDD" id="cd22160">
    <property type="entry name" value="F-box_AtFBL13-like"/>
    <property type="match status" value="1"/>
</dbReference>